<evidence type="ECO:0000313" key="3">
    <source>
        <dbReference type="Proteomes" id="UP000324222"/>
    </source>
</evidence>
<organism evidence="2 3">
    <name type="scientific">Portunus trituberculatus</name>
    <name type="common">Swimming crab</name>
    <name type="synonym">Neptunus trituberculatus</name>
    <dbReference type="NCBI Taxonomy" id="210409"/>
    <lineage>
        <taxon>Eukaryota</taxon>
        <taxon>Metazoa</taxon>
        <taxon>Ecdysozoa</taxon>
        <taxon>Arthropoda</taxon>
        <taxon>Crustacea</taxon>
        <taxon>Multicrustacea</taxon>
        <taxon>Malacostraca</taxon>
        <taxon>Eumalacostraca</taxon>
        <taxon>Eucarida</taxon>
        <taxon>Decapoda</taxon>
        <taxon>Pleocyemata</taxon>
        <taxon>Brachyura</taxon>
        <taxon>Eubrachyura</taxon>
        <taxon>Portunoidea</taxon>
        <taxon>Portunidae</taxon>
        <taxon>Portuninae</taxon>
        <taxon>Portunus</taxon>
    </lineage>
</organism>
<reference evidence="2 3" key="1">
    <citation type="submission" date="2019-05" db="EMBL/GenBank/DDBJ databases">
        <title>Another draft genome of Portunus trituberculatus and its Hox gene families provides insights of decapod evolution.</title>
        <authorList>
            <person name="Jeong J.-H."/>
            <person name="Song I."/>
            <person name="Kim S."/>
            <person name="Choi T."/>
            <person name="Kim D."/>
            <person name="Ryu S."/>
            <person name="Kim W."/>
        </authorList>
    </citation>
    <scope>NUCLEOTIDE SEQUENCE [LARGE SCALE GENOMIC DNA]</scope>
    <source>
        <tissue evidence="2">Muscle</tissue>
    </source>
</reference>
<proteinExistence type="predicted"/>
<name>A0A5B7I222_PORTR</name>
<feature type="transmembrane region" description="Helical" evidence="1">
    <location>
        <begin position="12"/>
        <end position="36"/>
    </location>
</feature>
<evidence type="ECO:0000313" key="2">
    <source>
        <dbReference type="EMBL" id="MPC74784.1"/>
    </source>
</evidence>
<gene>
    <name evidence="2" type="ORF">E2C01_069159</name>
</gene>
<dbReference type="Proteomes" id="UP000324222">
    <property type="component" value="Unassembled WGS sequence"/>
</dbReference>
<dbReference type="PROSITE" id="PS51257">
    <property type="entry name" value="PROKAR_LIPOPROTEIN"/>
    <property type="match status" value="1"/>
</dbReference>
<keyword evidence="1" id="KW-0812">Transmembrane</keyword>
<protein>
    <submittedName>
        <fullName evidence="2">Uncharacterized protein</fullName>
    </submittedName>
</protein>
<dbReference type="AlphaFoldDB" id="A0A5B7I222"/>
<evidence type="ECO:0000256" key="1">
    <source>
        <dbReference type="SAM" id="Phobius"/>
    </source>
</evidence>
<accession>A0A5B7I222</accession>
<keyword evidence="3" id="KW-1185">Reference proteome</keyword>
<dbReference type="EMBL" id="VSRR010039708">
    <property type="protein sequence ID" value="MPC74784.1"/>
    <property type="molecule type" value="Genomic_DNA"/>
</dbReference>
<keyword evidence="1" id="KW-0472">Membrane</keyword>
<sequence length="60" mass="6500">MQTTRNLVKPSLAALLGMVVVVVVVVVSCDASTLVITANTTPPRTITTGKYVHDYRNQKQ</sequence>
<keyword evidence="1" id="KW-1133">Transmembrane helix</keyword>
<comment type="caution">
    <text evidence="2">The sequence shown here is derived from an EMBL/GenBank/DDBJ whole genome shotgun (WGS) entry which is preliminary data.</text>
</comment>